<gene>
    <name evidence="3" type="ORF">LITE_LOCUS18503</name>
</gene>
<dbReference type="AlphaFoldDB" id="A0AAV0KFI0"/>
<dbReference type="InterPro" id="IPR012337">
    <property type="entry name" value="RNaseH-like_sf"/>
</dbReference>
<feature type="domain" description="hAT-like transposase RNase-H fold" evidence="2">
    <location>
        <begin position="62"/>
        <end position="161"/>
    </location>
</feature>
<protein>
    <recommendedName>
        <fullName evidence="5">Transposase</fullName>
    </recommendedName>
</protein>
<dbReference type="GO" id="GO:0003677">
    <property type="term" value="F:DNA binding"/>
    <property type="evidence" value="ECO:0007669"/>
    <property type="project" value="InterPro"/>
</dbReference>
<evidence type="ECO:0000259" key="1">
    <source>
        <dbReference type="Pfam" id="PF05699"/>
    </source>
</evidence>
<comment type="caution">
    <text evidence="3">The sequence shown here is derived from an EMBL/GenBank/DDBJ whole genome shotgun (WGS) entry which is preliminary data.</text>
</comment>
<keyword evidence="4" id="KW-1185">Reference proteome</keyword>
<dbReference type="Proteomes" id="UP001154282">
    <property type="component" value="Unassembled WGS sequence"/>
</dbReference>
<organism evidence="3 4">
    <name type="scientific">Linum tenue</name>
    <dbReference type="NCBI Taxonomy" id="586396"/>
    <lineage>
        <taxon>Eukaryota</taxon>
        <taxon>Viridiplantae</taxon>
        <taxon>Streptophyta</taxon>
        <taxon>Embryophyta</taxon>
        <taxon>Tracheophyta</taxon>
        <taxon>Spermatophyta</taxon>
        <taxon>Magnoliopsida</taxon>
        <taxon>eudicotyledons</taxon>
        <taxon>Gunneridae</taxon>
        <taxon>Pentapetalae</taxon>
        <taxon>rosids</taxon>
        <taxon>fabids</taxon>
        <taxon>Malpighiales</taxon>
        <taxon>Linaceae</taxon>
        <taxon>Linum</taxon>
    </lineage>
</organism>
<dbReference type="InterPro" id="IPR025525">
    <property type="entry name" value="hAT-like_transposase_RNase-H"/>
</dbReference>
<dbReference type="SUPFAM" id="SSF53098">
    <property type="entry name" value="Ribonuclease H-like"/>
    <property type="match status" value="1"/>
</dbReference>
<dbReference type="PANTHER" id="PTHR23272:SF187">
    <property type="entry name" value="AC9 TRANSPOSASE-RELATED"/>
    <property type="match status" value="1"/>
</dbReference>
<evidence type="ECO:0000313" key="3">
    <source>
        <dbReference type="EMBL" id="CAI0420802.1"/>
    </source>
</evidence>
<accession>A0AAV0KFI0</accession>
<dbReference type="EMBL" id="CAMGYJ010000005">
    <property type="protein sequence ID" value="CAI0420802.1"/>
    <property type="molecule type" value="Genomic_DNA"/>
</dbReference>
<reference evidence="3" key="1">
    <citation type="submission" date="2022-08" db="EMBL/GenBank/DDBJ databases">
        <authorList>
            <person name="Gutierrez-Valencia J."/>
        </authorList>
    </citation>
    <scope>NUCLEOTIDE SEQUENCE</scope>
</reference>
<proteinExistence type="predicted"/>
<dbReference type="Pfam" id="PF05699">
    <property type="entry name" value="Dimer_Tnp_hAT"/>
    <property type="match status" value="1"/>
</dbReference>
<feature type="domain" description="HAT C-terminal dimerisation" evidence="1">
    <location>
        <begin position="207"/>
        <end position="289"/>
    </location>
</feature>
<name>A0AAV0KFI0_9ROSI</name>
<evidence type="ECO:0000259" key="2">
    <source>
        <dbReference type="Pfam" id="PF14372"/>
    </source>
</evidence>
<dbReference type="InterPro" id="IPR008906">
    <property type="entry name" value="HATC_C_dom"/>
</dbReference>
<dbReference type="GO" id="GO:0046983">
    <property type="term" value="F:protein dimerization activity"/>
    <property type="evidence" value="ECO:0007669"/>
    <property type="project" value="InterPro"/>
</dbReference>
<evidence type="ECO:0008006" key="5">
    <source>
        <dbReference type="Google" id="ProtNLM"/>
    </source>
</evidence>
<dbReference type="Pfam" id="PF14372">
    <property type="entry name" value="hAT-like_RNase-H"/>
    <property type="match status" value="1"/>
</dbReference>
<evidence type="ECO:0000313" key="4">
    <source>
        <dbReference type="Proteomes" id="UP001154282"/>
    </source>
</evidence>
<dbReference type="PANTHER" id="PTHR23272">
    <property type="entry name" value="BED FINGER-RELATED"/>
    <property type="match status" value="1"/>
</dbReference>
<sequence length="344" mass="38937">MAVTAHYIDNSWILRSHMLRFIYVPTPHSSDRLASVLVNCMLDWNIDTKLQCFTLVSDLFLGSKYPTANLFFPRICELKIRICEWMFDSNEIIQRMAESMWAKFNKYWEVIQQILAVAIVLDPRYKLDIAEYYAEKLGLDGSLSLSASDIRRILGDLVVEYQSRLNGNGNNLAVGNDLPASSSNSDQGFDLFVSRRKKSRITSVTAELDAYLNEEILPRTSDFDILMWWKINGPKYPILQEIARDILAVPVTSVASESAFSSEGRLLDPHRSRLHQSTVEALMCTRTWLQANVEGGGDDGVGNLEGCFSSLSETRMVQEVAQSESAILEDNAPRNRTYNLDDLD</sequence>